<sequence>MNRLRALGNSDSPTSRRHDHCYTLPCTRCCRCVRPLSSEDMCRDLELHTVHQDLDVRLGEAIVEQDK</sequence>
<dbReference type="Proteomes" id="UP000054018">
    <property type="component" value="Unassembled WGS sequence"/>
</dbReference>
<evidence type="ECO:0000313" key="2">
    <source>
        <dbReference type="Proteomes" id="UP000054018"/>
    </source>
</evidence>
<dbReference type="AlphaFoldDB" id="A0A0C9XK03"/>
<name>A0A0C9XK03_9AGAM</name>
<organism evidence="1 2">
    <name type="scientific">Pisolithus microcarpus 441</name>
    <dbReference type="NCBI Taxonomy" id="765257"/>
    <lineage>
        <taxon>Eukaryota</taxon>
        <taxon>Fungi</taxon>
        <taxon>Dikarya</taxon>
        <taxon>Basidiomycota</taxon>
        <taxon>Agaricomycotina</taxon>
        <taxon>Agaricomycetes</taxon>
        <taxon>Agaricomycetidae</taxon>
        <taxon>Boletales</taxon>
        <taxon>Sclerodermatineae</taxon>
        <taxon>Pisolithaceae</taxon>
        <taxon>Pisolithus</taxon>
    </lineage>
</organism>
<accession>A0A0C9XK03</accession>
<reference evidence="1 2" key="1">
    <citation type="submission" date="2014-04" db="EMBL/GenBank/DDBJ databases">
        <authorList>
            <consortium name="DOE Joint Genome Institute"/>
            <person name="Kuo A."/>
            <person name="Kohler A."/>
            <person name="Costa M.D."/>
            <person name="Nagy L.G."/>
            <person name="Floudas D."/>
            <person name="Copeland A."/>
            <person name="Barry K.W."/>
            <person name="Cichocki N."/>
            <person name="Veneault-Fourrey C."/>
            <person name="LaButti K."/>
            <person name="Lindquist E.A."/>
            <person name="Lipzen A."/>
            <person name="Lundell T."/>
            <person name="Morin E."/>
            <person name="Murat C."/>
            <person name="Sun H."/>
            <person name="Tunlid A."/>
            <person name="Henrissat B."/>
            <person name="Grigoriev I.V."/>
            <person name="Hibbett D.S."/>
            <person name="Martin F."/>
            <person name="Nordberg H.P."/>
            <person name="Cantor M.N."/>
            <person name="Hua S.X."/>
        </authorList>
    </citation>
    <scope>NUCLEOTIDE SEQUENCE [LARGE SCALE GENOMIC DNA]</scope>
    <source>
        <strain evidence="1 2">441</strain>
    </source>
</reference>
<protein>
    <submittedName>
        <fullName evidence="1">Uncharacterized protein</fullName>
    </submittedName>
</protein>
<dbReference type="EMBL" id="KN834061">
    <property type="protein sequence ID" value="KIK12650.1"/>
    <property type="molecule type" value="Genomic_DNA"/>
</dbReference>
<proteinExistence type="predicted"/>
<keyword evidence="2" id="KW-1185">Reference proteome</keyword>
<reference evidence="2" key="2">
    <citation type="submission" date="2015-01" db="EMBL/GenBank/DDBJ databases">
        <title>Evolutionary Origins and Diversification of the Mycorrhizal Mutualists.</title>
        <authorList>
            <consortium name="DOE Joint Genome Institute"/>
            <consortium name="Mycorrhizal Genomics Consortium"/>
            <person name="Kohler A."/>
            <person name="Kuo A."/>
            <person name="Nagy L.G."/>
            <person name="Floudas D."/>
            <person name="Copeland A."/>
            <person name="Barry K.W."/>
            <person name="Cichocki N."/>
            <person name="Veneault-Fourrey C."/>
            <person name="LaButti K."/>
            <person name="Lindquist E.A."/>
            <person name="Lipzen A."/>
            <person name="Lundell T."/>
            <person name="Morin E."/>
            <person name="Murat C."/>
            <person name="Riley R."/>
            <person name="Ohm R."/>
            <person name="Sun H."/>
            <person name="Tunlid A."/>
            <person name="Henrissat B."/>
            <person name="Grigoriev I.V."/>
            <person name="Hibbett D.S."/>
            <person name="Martin F."/>
        </authorList>
    </citation>
    <scope>NUCLEOTIDE SEQUENCE [LARGE SCALE GENOMIC DNA]</scope>
    <source>
        <strain evidence="2">441</strain>
    </source>
</reference>
<gene>
    <name evidence="1" type="ORF">PISMIDRAFT_647232</name>
</gene>
<evidence type="ECO:0000313" key="1">
    <source>
        <dbReference type="EMBL" id="KIK12650.1"/>
    </source>
</evidence>
<dbReference type="HOGENOM" id="CLU_2819599_0_0_1"/>
<feature type="non-terminal residue" evidence="1">
    <location>
        <position position="67"/>
    </location>
</feature>